<evidence type="ECO:0000313" key="2">
    <source>
        <dbReference type="Proteomes" id="UP000188268"/>
    </source>
</evidence>
<accession>A0A1R3G494</accession>
<evidence type="ECO:0000313" key="1">
    <source>
        <dbReference type="EMBL" id="OMO52893.1"/>
    </source>
</evidence>
<reference evidence="1 2" key="1">
    <citation type="submission" date="2013-09" db="EMBL/GenBank/DDBJ databases">
        <title>Corchorus capsularis genome sequencing.</title>
        <authorList>
            <person name="Alam M."/>
            <person name="Haque M.S."/>
            <person name="Islam M.S."/>
            <person name="Emdad E.M."/>
            <person name="Islam M.M."/>
            <person name="Ahmed B."/>
            <person name="Halim A."/>
            <person name="Hossen Q.M.M."/>
            <person name="Hossain M.Z."/>
            <person name="Ahmed R."/>
            <person name="Khan M.M."/>
            <person name="Islam R."/>
            <person name="Rashid M.M."/>
            <person name="Khan S.A."/>
            <person name="Rahman M.S."/>
            <person name="Alam M."/>
        </authorList>
    </citation>
    <scope>NUCLEOTIDE SEQUENCE [LARGE SCALE GENOMIC DNA]</scope>
    <source>
        <strain evidence="2">cv. CVL-1</strain>
        <tissue evidence="1">Whole seedling</tissue>
    </source>
</reference>
<protein>
    <submittedName>
        <fullName evidence="1">Uncharacterized protein</fullName>
    </submittedName>
</protein>
<keyword evidence="2" id="KW-1185">Reference proteome</keyword>
<dbReference type="EMBL" id="AWWV01015385">
    <property type="protein sequence ID" value="OMO52893.1"/>
    <property type="molecule type" value="Genomic_DNA"/>
</dbReference>
<dbReference type="Proteomes" id="UP000188268">
    <property type="component" value="Unassembled WGS sequence"/>
</dbReference>
<dbReference type="AlphaFoldDB" id="A0A1R3G494"/>
<sequence>MALKIPTASQIPACFPAMTAPEGVKGDTCIVPP</sequence>
<proteinExistence type="predicted"/>
<gene>
    <name evidence="1" type="ORF">CCACVL1_29025</name>
</gene>
<feature type="non-terminal residue" evidence="1">
    <location>
        <position position="33"/>
    </location>
</feature>
<comment type="caution">
    <text evidence="1">The sequence shown here is derived from an EMBL/GenBank/DDBJ whole genome shotgun (WGS) entry which is preliminary data.</text>
</comment>
<dbReference type="Gramene" id="OMO52893">
    <property type="protein sequence ID" value="OMO52893"/>
    <property type="gene ID" value="CCACVL1_29025"/>
</dbReference>
<name>A0A1R3G494_COCAP</name>
<organism evidence="1 2">
    <name type="scientific">Corchorus capsularis</name>
    <name type="common">Jute</name>
    <dbReference type="NCBI Taxonomy" id="210143"/>
    <lineage>
        <taxon>Eukaryota</taxon>
        <taxon>Viridiplantae</taxon>
        <taxon>Streptophyta</taxon>
        <taxon>Embryophyta</taxon>
        <taxon>Tracheophyta</taxon>
        <taxon>Spermatophyta</taxon>
        <taxon>Magnoliopsida</taxon>
        <taxon>eudicotyledons</taxon>
        <taxon>Gunneridae</taxon>
        <taxon>Pentapetalae</taxon>
        <taxon>rosids</taxon>
        <taxon>malvids</taxon>
        <taxon>Malvales</taxon>
        <taxon>Malvaceae</taxon>
        <taxon>Grewioideae</taxon>
        <taxon>Apeibeae</taxon>
        <taxon>Corchorus</taxon>
    </lineage>
</organism>